<sequence>MVLMDGRRDTVHAIFKKDDMESWEVELKEGKAYYMQVDLAEIPLQSYEFMSFEYITHGNYDPIMLIDVIGVVEEVKFQLPNGNPTRLVLNLKDLR</sequence>
<gene>
    <name evidence="1" type="ORF">glysoja_041518</name>
</gene>
<evidence type="ECO:0008006" key="2">
    <source>
        <dbReference type="Google" id="ProtNLM"/>
    </source>
</evidence>
<accession>A0A0B2QYQ5</accession>
<evidence type="ECO:0000313" key="1">
    <source>
        <dbReference type="EMBL" id="KHN24752.1"/>
    </source>
</evidence>
<organism evidence="1">
    <name type="scientific">Glycine soja</name>
    <name type="common">Wild soybean</name>
    <dbReference type="NCBI Taxonomy" id="3848"/>
    <lineage>
        <taxon>Eukaryota</taxon>
        <taxon>Viridiplantae</taxon>
        <taxon>Streptophyta</taxon>
        <taxon>Embryophyta</taxon>
        <taxon>Tracheophyta</taxon>
        <taxon>Spermatophyta</taxon>
        <taxon>Magnoliopsida</taxon>
        <taxon>eudicotyledons</taxon>
        <taxon>Gunneridae</taxon>
        <taxon>Pentapetalae</taxon>
        <taxon>rosids</taxon>
        <taxon>fabids</taxon>
        <taxon>Fabales</taxon>
        <taxon>Fabaceae</taxon>
        <taxon>Papilionoideae</taxon>
        <taxon>50 kb inversion clade</taxon>
        <taxon>NPAAA clade</taxon>
        <taxon>indigoferoid/millettioid clade</taxon>
        <taxon>Phaseoleae</taxon>
        <taxon>Glycine</taxon>
        <taxon>Glycine subgen. Soja</taxon>
    </lineage>
</organism>
<dbReference type="AlphaFoldDB" id="A0A0B2QYQ5"/>
<dbReference type="Proteomes" id="UP000053555">
    <property type="component" value="Unassembled WGS sequence"/>
</dbReference>
<proteinExistence type="predicted"/>
<name>A0A0B2QYQ5_GLYSO</name>
<reference evidence="1" key="1">
    <citation type="submission" date="2014-07" db="EMBL/GenBank/DDBJ databases">
        <title>Identification of a novel salt tolerance gene in wild soybean by whole-genome sequencing.</title>
        <authorList>
            <person name="Lam H.-M."/>
            <person name="Qi X."/>
            <person name="Li M.-W."/>
            <person name="Liu X."/>
            <person name="Xie M."/>
            <person name="Ni M."/>
            <person name="Xu X."/>
        </authorList>
    </citation>
    <scope>NUCLEOTIDE SEQUENCE [LARGE SCALE GENOMIC DNA]</scope>
    <source>
        <tissue evidence="1">Root</tissue>
    </source>
</reference>
<dbReference type="EMBL" id="KN655052">
    <property type="protein sequence ID" value="KHN24752.1"/>
    <property type="molecule type" value="Genomic_DNA"/>
</dbReference>
<protein>
    <recommendedName>
        <fullName evidence="2">DUF223 domain-containing protein</fullName>
    </recommendedName>
</protein>